<reference evidence="2" key="1">
    <citation type="journal article" date="2014" name="Int. J. Syst. Evol. Microbiol.">
        <title>Complete genome sequence of Corynebacterium casei LMG S-19264T (=DSM 44701T), isolated from a smear-ripened cheese.</title>
        <authorList>
            <consortium name="US DOE Joint Genome Institute (JGI-PGF)"/>
            <person name="Walter F."/>
            <person name="Albersmeier A."/>
            <person name="Kalinowski J."/>
            <person name="Ruckert C."/>
        </authorList>
    </citation>
    <scope>NUCLEOTIDE SEQUENCE</scope>
    <source>
        <strain evidence="2">JCM 19596</strain>
    </source>
</reference>
<proteinExistence type="predicted"/>
<dbReference type="Proteomes" id="UP000607197">
    <property type="component" value="Unassembled WGS sequence"/>
</dbReference>
<gene>
    <name evidence="2" type="ORF">GCM10009039_03890</name>
</gene>
<protein>
    <submittedName>
        <fullName evidence="2">Uncharacterized protein</fullName>
    </submittedName>
</protein>
<evidence type="ECO:0000256" key="1">
    <source>
        <dbReference type="SAM" id="MobiDB-lite"/>
    </source>
</evidence>
<keyword evidence="3" id="KW-1185">Reference proteome</keyword>
<sequence length="73" mass="8462">MKSLPSATGEARCPLLAYRPFFRPEAICGNRPYEPIEMDSEKRSRDRKKKIAELSFDGQRVSKGRRRDDSDDE</sequence>
<accession>A0A830EZX1</accession>
<feature type="region of interest" description="Disordered" evidence="1">
    <location>
        <begin position="29"/>
        <end position="73"/>
    </location>
</feature>
<comment type="caution">
    <text evidence="2">The sequence shown here is derived from an EMBL/GenBank/DDBJ whole genome shotgun (WGS) entry which is preliminary data.</text>
</comment>
<dbReference type="AlphaFoldDB" id="A0A830EZX1"/>
<organism evidence="2 3">
    <name type="scientific">Halocalculus aciditolerans</name>
    <dbReference type="NCBI Taxonomy" id="1383812"/>
    <lineage>
        <taxon>Archaea</taxon>
        <taxon>Methanobacteriati</taxon>
        <taxon>Methanobacteriota</taxon>
        <taxon>Stenosarchaea group</taxon>
        <taxon>Halobacteria</taxon>
        <taxon>Halobacteriales</taxon>
        <taxon>Halobacteriaceae</taxon>
        <taxon>Halocalculus</taxon>
    </lineage>
</organism>
<evidence type="ECO:0000313" key="3">
    <source>
        <dbReference type="Proteomes" id="UP000607197"/>
    </source>
</evidence>
<name>A0A830EZX1_9EURY</name>
<dbReference type="EMBL" id="BMPG01000001">
    <property type="protein sequence ID" value="GGL48869.1"/>
    <property type="molecule type" value="Genomic_DNA"/>
</dbReference>
<evidence type="ECO:0000313" key="2">
    <source>
        <dbReference type="EMBL" id="GGL48869.1"/>
    </source>
</evidence>
<reference evidence="2" key="2">
    <citation type="submission" date="2020-09" db="EMBL/GenBank/DDBJ databases">
        <authorList>
            <person name="Sun Q."/>
            <person name="Ohkuma M."/>
        </authorList>
    </citation>
    <scope>NUCLEOTIDE SEQUENCE</scope>
    <source>
        <strain evidence="2">JCM 19596</strain>
    </source>
</reference>